<feature type="domain" description="Bacterial surface antigen (D15)" evidence="3">
    <location>
        <begin position="215"/>
        <end position="357"/>
    </location>
</feature>
<dbReference type="EMBL" id="CP002859">
    <property type="protein sequence ID" value="AEI49209.1"/>
    <property type="molecule type" value="Genomic_DNA"/>
</dbReference>
<comment type="subcellular location">
    <subcellularLocation>
        <location evidence="1">Membrane</location>
    </subcellularLocation>
</comment>
<evidence type="ECO:0000313" key="4">
    <source>
        <dbReference type="EMBL" id="AEI49209.1"/>
    </source>
</evidence>
<evidence type="ECO:0000259" key="3">
    <source>
        <dbReference type="Pfam" id="PF01103"/>
    </source>
</evidence>
<dbReference type="GO" id="GO:0019867">
    <property type="term" value="C:outer membrane"/>
    <property type="evidence" value="ECO:0007669"/>
    <property type="project" value="InterPro"/>
</dbReference>
<dbReference type="RefSeq" id="WP_013928518.1">
    <property type="nucleotide sequence ID" value="NC_015703.1"/>
</dbReference>
<protein>
    <submittedName>
        <fullName evidence="4">Outer membrane protein</fullName>
    </submittedName>
</protein>
<dbReference type="KEGG" id="rsi:Runsl_2817"/>
<dbReference type="Pfam" id="PF01103">
    <property type="entry name" value="Omp85"/>
    <property type="match status" value="1"/>
</dbReference>
<accession>A0A7U4E6D0</accession>
<sequence>MAKITLVRTLALAPYFSPIRCYWFLFLGLFVSDTFGQKNTLKRLDSLLNNLNPIAVPTIQNAPETGWNFGAGITYYFNTEPTPDSLTPTRSSSLVGTFNYSVKRQLQTEARWQIFTKNERMFYRGAINYADFFDKFWGIGNNTPAKDVSEFTFKRLQLQVSVLCRVAPNLFVGGSYQGSYFGNFEWIKTDPNLRLSEIEGSMGSRVSGGGPILIADFRDNPFSATRGFYAELAAVYYRTFLESSHRFDEYFIDVRHYRTVFQKHVLAFQGVGNFMNGSVPFREKPRLGGQQIMRGYFNGRYIDENLLAIQAEYRMPIYKKWACSFFAGAGQVAPRFNDFALDRSKLAYGVGLRFLLNAKEHVYLRFDTAHTTDGDIGFYIRVNDAF</sequence>
<name>A0A7U4E6D0_RUNSL</name>
<dbReference type="Gene3D" id="2.40.160.50">
    <property type="entry name" value="membrane protein fhac: a member of the omp85/tpsb transporter family"/>
    <property type="match status" value="1"/>
</dbReference>
<keyword evidence="2" id="KW-0472">Membrane</keyword>
<evidence type="ECO:0000256" key="2">
    <source>
        <dbReference type="ARBA" id="ARBA00023136"/>
    </source>
</evidence>
<proteinExistence type="predicted"/>
<dbReference type="AlphaFoldDB" id="A0A7U4E6D0"/>
<dbReference type="InterPro" id="IPR000184">
    <property type="entry name" value="Bac_surfAg_D15"/>
</dbReference>
<reference evidence="5" key="1">
    <citation type="submission" date="2011-06" db="EMBL/GenBank/DDBJ databases">
        <title>The complete genome of chromosome of Runella slithyformis DSM 19594.</title>
        <authorList>
            <consortium name="US DOE Joint Genome Institute (JGI-PGF)"/>
            <person name="Lucas S."/>
            <person name="Han J."/>
            <person name="Lapidus A."/>
            <person name="Bruce D."/>
            <person name="Goodwin L."/>
            <person name="Pitluck S."/>
            <person name="Peters L."/>
            <person name="Kyrpides N."/>
            <person name="Mavromatis K."/>
            <person name="Ivanova N."/>
            <person name="Ovchinnikova G."/>
            <person name="Zhang X."/>
            <person name="Misra M."/>
            <person name="Detter J.C."/>
            <person name="Tapia R."/>
            <person name="Han C."/>
            <person name="Land M."/>
            <person name="Hauser L."/>
            <person name="Markowitz V."/>
            <person name="Cheng J.-F."/>
            <person name="Hugenholtz P."/>
            <person name="Woyke T."/>
            <person name="Wu D."/>
            <person name="Tindall B."/>
            <person name="Faehrich R."/>
            <person name="Brambilla E."/>
            <person name="Klenk H.-P."/>
            <person name="Eisen J.A."/>
        </authorList>
    </citation>
    <scope>NUCLEOTIDE SEQUENCE [LARGE SCALE GENOMIC DNA]</scope>
    <source>
        <strain evidence="5">ATCC 29530 / DSM 19594 / LMG 11500 / NCIMB 11436 / LSU 4</strain>
    </source>
</reference>
<reference evidence="4 5" key="2">
    <citation type="journal article" date="2012" name="Stand. Genomic Sci.">
        <title>Complete genome sequence of the aquatic bacterium Runella slithyformis type strain (LSU 4(T)).</title>
        <authorList>
            <person name="Copeland A."/>
            <person name="Zhang X."/>
            <person name="Misra M."/>
            <person name="Lapidus A."/>
            <person name="Nolan M."/>
            <person name="Lucas S."/>
            <person name="Deshpande S."/>
            <person name="Cheng J.F."/>
            <person name="Tapia R."/>
            <person name="Goodwin L.A."/>
            <person name="Pitluck S."/>
            <person name="Liolios K."/>
            <person name="Pagani I."/>
            <person name="Ivanova N."/>
            <person name="Mikhailova N."/>
            <person name="Pati A."/>
            <person name="Chen A."/>
            <person name="Palaniappan K."/>
            <person name="Land M."/>
            <person name="Hauser L."/>
            <person name="Pan C."/>
            <person name="Jeffries C.D."/>
            <person name="Detter J.C."/>
            <person name="Brambilla E.M."/>
            <person name="Rohde M."/>
            <person name="Djao O.D."/>
            <person name="Goker M."/>
            <person name="Sikorski J."/>
            <person name="Tindall B.J."/>
            <person name="Woyke T."/>
            <person name="Bristow J."/>
            <person name="Eisen J.A."/>
            <person name="Markowitz V."/>
            <person name="Hugenholtz P."/>
            <person name="Kyrpides N.C."/>
            <person name="Klenk H.P."/>
            <person name="Mavromatis K."/>
        </authorList>
    </citation>
    <scope>NUCLEOTIDE SEQUENCE [LARGE SCALE GENOMIC DNA]</scope>
    <source>
        <strain evidence="5">ATCC 29530 / DSM 19594 / LMG 11500 / NCIMB 11436 / LSU 4</strain>
    </source>
</reference>
<evidence type="ECO:0000256" key="1">
    <source>
        <dbReference type="ARBA" id="ARBA00004370"/>
    </source>
</evidence>
<evidence type="ECO:0000313" key="5">
    <source>
        <dbReference type="Proteomes" id="UP000000493"/>
    </source>
</evidence>
<gene>
    <name evidence="4" type="ordered locus">Runsl_2817</name>
</gene>
<keyword evidence="5" id="KW-1185">Reference proteome</keyword>
<dbReference type="Proteomes" id="UP000000493">
    <property type="component" value="Chromosome"/>
</dbReference>
<organism evidence="4 5">
    <name type="scientific">Runella slithyformis (strain ATCC 29530 / DSM 19594 / LMG 11500 / NCIMB 11436 / LSU 4)</name>
    <dbReference type="NCBI Taxonomy" id="761193"/>
    <lineage>
        <taxon>Bacteria</taxon>
        <taxon>Pseudomonadati</taxon>
        <taxon>Bacteroidota</taxon>
        <taxon>Cytophagia</taxon>
        <taxon>Cytophagales</taxon>
        <taxon>Spirosomataceae</taxon>
        <taxon>Runella</taxon>
    </lineage>
</organism>